<dbReference type="OrthoDB" id="541640at2"/>
<dbReference type="Proteomes" id="UP000001420">
    <property type="component" value="Chromosome"/>
</dbReference>
<dbReference type="EnsemblBacteria" id="AAQ00553">
    <property type="protein sequence ID" value="AAQ00553"/>
    <property type="gene ID" value="Pro_1509"/>
</dbReference>
<reference evidence="1 2" key="1">
    <citation type="journal article" date="2003" name="Proc. Natl. Acad. Sci. U.S.A.">
        <title>Genome sequence of the cyanobacterium Prochlorococcus marinus SS120, a nearly minimal oxyphototrophic genome.</title>
        <authorList>
            <person name="Dufresne A."/>
            <person name="Salanoubat M."/>
            <person name="Partensky F."/>
            <person name="Artiguenave F."/>
            <person name="Axmann I.M."/>
            <person name="Barbe V."/>
            <person name="Duprat S."/>
            <person name="Galperin M.Y."/>
            <person name="Koonin E.V."/>
            <person name="Le Gall F."/>
            <person name="Makarova K.S."/>
            <person name="Ostrowski M."/>
            <person name="Oztas S."/>
            <person name="Robert C."/>
            <person name="Rogozin I.B."/>
            <person name="Scanlan D.J."/>
            <person name="Tandeau de Marsac N."/>
            <person name="Weissenbach J."/>
            <person name="Wincker P."/>
            <person name="Wolf Y.I."/>
            <person name="Hess W.R."/>
        </authorList>
    </citation>
    <scope>NUCLEOTIDE SEQUENCE [LARGE SCALE GENOMIC DNA]</scope>
    <source>
        <strain evidence="2">SARG / CCMP1375 / SS120</strain>
    </source>
</reference>
<sequence length="54" mass="6393">MSTNWKDTSWQKHFLEMKAHKPTDIKLLIEGPKGFLDVLRLGALHEEYNRIKNN</sequence>
<evidence type="ECO:0000313" key="1">
    <source>
        <dbReference type="EMBL" id="AAQ00553.1"/>
    </source>
</evidence>
<dbReference type="eggNOG" id="ENOG5030QI2">
    <property type="taxonomic scope" value="Bacteria"/>
</dbReference>
<organism evidence="1 2">
    <name type="scientific">Prochlorococcus marinus (strain SARG / CCMP1375 / SS120)</name>
    <dbReference type="NCBI Taxonomy" id="167539"/>
    <lineage>
        <taxon>Bacteria</taxon>
        <taxon>Bacillati</taxon>
        <taxon>Cyanobacteriota</taxon>
        <taxon>Cyanophyceae</taxon>
        <taxon>Synechococcales</taxon>
        <taxon>Prochlorococcaceae</taxon>
        <taxon>Prochlorococcus</taxon>
    </lineage>
</organism>
<protein>
    <submittedName>
        <fullName evidence="1">Uncharacterized protein</fullName>
    </submittedName>
</protein>
<dbReference type="KEGG" id="pma:Pro_1509"/>
<dbReference type="HOGENOM" id="CLU_199780_0_0_3"/>
<keyword evidence="2" id="KW-1185">Reference proteome</keyword>
<proteinExistence type="predicted"/>
<evidence type="ECO:0000313" key="2">
    <source>
        <dbReference type="Proteomes" id="UP000001420"/>
    </source>
</evidence>
<dbReference type="AlphaFoldDB" id="Q7VAF4"/>
<gene>
    <name evidence="1" type="ordered locus">Pro_1509</name>
</gene>
<dbReference type="RefSeq" id="WP_011125660.1">
    <property type="nucleotide sequence ID" value="NC_005042.1"/>
</dbReference>
<dbReference type="EMBL" id="AE017126">
    <property type="protein sequence ID" value="AAQ00553.1"/>
    <property type="molecule type" value="Genomic_DNA"/>
</dbReference>
<dbReference type="PATRIC" id="fig|167539.5.peg.1586"/>
<accession>Q7VAF4</accession>
<name>Q7VAF4_PROMA</name>